<dbReference type="EMBL" id="BAEN01000002">
    <property type="protein sequence ID" value="GAC12666.1"/>
    <property type="molecule type" value="Genomic_DNA"/>
</dbReference>
<feature type="transmembrane region" description="Helical" evidence="6">
    <location>
        <begin position="40"/>
        <end position="62"/>
    </location>
</feature>
<protein>
    <submittedName>
        <fullName evidence="7">ATP synthase protein I</fullName>
    </submittedName>
</protein>
<dbReference type="STRING" id="1127673.GLIP_0011"/>
<evidence type="ECO:0000256" key="3">
    <source>
        <dbReference type="ARBA" id="ARBA00022692"/>
    </source>
</evidence>
<evidence type="ECO:0000256" key="1">
    <source>
        <dbReference type="ARBA" id="ARBA00004651"/>
    </source>
</evidence>
<dbReference type="GO" id="GO:0005886">
    <property type="term" value="C:plasma membrane"/>
    <property type="evidence" value="ECO:0007669"/>
    <property type="project" value="UniProtKB-SubCell"/>
</dbReference>
<evidence type="ECO:0000313" key="7">
    <source>
        <dbReference type="EMBL" id="GAC12666.1"/>
    </source>
</evidence>
<organism evidence="7 8">
    <name type="scientific">Aliiglaciecola lipolytica E3</name>
    <dbReference type="NCBI Taxonomy" id="1127673"/>
    <lineage>
        <taxon>Bacteria</taxon>
        <taxon>Pseudomonadati</taxon>
        <taxon>Pseudomonadota</taxon>
        <taxon>Gammaproteobacteria</taxon>
        <taxon>Alteromonadales</taxon>
        <taxon>Alteromonadaceae</taxon>
        <taxon>Aliiglaciecola</taxon>
    </lineage>
</organism>
<comment type="caution">
    <text evidence="7">The sequence shown here is derived from an EMBL/GenBank/DDBJ whole genome shotgun (WGS) entry which is preliminary data.</text>
</comment>
<comment type="subcellular location">
    <subcellularLocation>
        <location evidence="1">Cell membrane</location>
        <topology evidence="1">Multi-pass membrane protein</topology>
    </subcellularLocation>
</comment>
<keyword evidence="3 6" id="KW-0812">Transmembrane</keyword>
<dbReference type="OrthoDB" id="5702716at2"/>
<evidence type="ECO:0000256" key="5">
    <source>
        <dbReference type="ARBA" id="ARBA00023136"/>
    </source>
</evidence>
<dbReference type="AlphaFoldDB" id="K6XLW2"/>
<feature type="transmembrane region" description="Helical" evidence="6">
    <location>
        <begin position="83"/>
        <end position="99"/>
    </location>
</feature>
<reference evidence="7 8" key="1">
    <citation type="journal article" date="2017" name="Antonie Van Leeuwenhoek">
        <title>Rhizobium rhizosphaerae sp. nov., a novel species isolated from rice rhizosphere.</title>
        <authorList>
            <person name="Zhao J.J."/>
            <person name="Zhang J."/>
            <person name="Zhang R.J."/>
            <person name="Zhang C.W."/>
            <person name="Yin H.Q."/>
            <person name="Zhang X.X."/>
        </authorList>
    </citation>
    <scope>NUCLEOTIDE SEQUENCE [LARGE SCALE GENOMIC DNA]</scope>
    <source>
        <strain evidence="7 8">E3</strain>
    </source>
</reference>
<keyword evidence="8" id="KW-1185">Reference proteome</keyword>
<dbReference type="RefSeq" id="WP_008842486.1">
    <property type="nucleotide sequence ID" value="NZ_BAEN01000002.1"/>
</dbReference>
<feature type="transmembrane region" description="Helical" evidence="6">
    <location>
        <begin position="12"/>
        <end position="34"/>
    </location>
</feature>
<evidence type="ECO:0000256" key="2">
    <source>
        <dbReference type="ARBA" id="ARBA00022475"/>
    </source>
</evidence>
<proteinExistence type="predicted"/>
<gene>
    <name evidence="7" type="primary">atpI</name>
    <name evidence="7" type="ORF">GLIP_0011</name>
</gene>
<name>K6XLW2_9ALTE</name>
<sequence length="133" mass="14956">MATSLTSEGRQLARKVLFFQSIVAIVCSILFAILKGQNSGISAFYGGITCLLPALVFAHYAFRYAGARQNKLVVRSFNRGSKIKFFLTIILFSLAFKWSEIEFLALLVTYLITTMAQWPIISFLHRVKPVNDV</sequence>
<evidence type="ECO:0000256" key="4">
    <source>
        <dbReference type="ARBA" id="ARBA00022989"/>
    </source>
</evidence>
<keyword evidence="4 6" id="KW-1133">Transmembrane helix</keyword>
<dbReference type="Proteomes" id="UP000006334">
    <property type="component" value="Unassembled WGS sequence"/>
</dbReference>
<evidence type="ECO:0000256" key="6">
    <source>
        <dbReference type="SAM" id="Phobius"/>
    </source>
</evidence>
<dbReference type="Pfam" id="PF03899">
    <property type="entry name" value="ATP-synt_I"/>
    <property type="match status" value="1"/>
</dbReference>
<dbReference type="eggNOG" id="COG3312">
    <property type="taxonomic scope" value="Bacteria"/>
</dbReference>
<accession>K6XLW2</accession>
<keyword evidence="5 6" id="KW-0472">Membrane</keyword>
<evidence type="ECO:0000313" key="8">
    <source>
        <dbReference type="Proteomes" id="UP000006334"/>
    </source>
</evidence>
<dbReference type="InterPro" id="IPR005598">
    <property type="entry name" value="ATP_synth_I"/>
</dbReference>
<keyword evidence="2" id="KW-1003">Cell membrane</keyword>